<keyword evidence="2" id="KW-0067">ATP-binding</keyword>
<dbReference type="RefSeq" id="WP_213485032.1">
    <property type="nucleotide sequence ID" value="NZ_CAJRAY010000070.1"/>
</dbReference>
<dbReference type="Pfam" id="PF19568">
    <property type="entry name" value="Spore_III_AA"/>
    <property type="match status" value="1"/>
</dbReference>
<name>A0ABM8V6C4_THEXY</name>
<evidence type="ECO:0000256" key="2">
    <source>
        <dbReference type="ARBA" id="ARBA00022840"/>
    </source>
</evidence>
<dbReference type="EMBL" id="CAJRAY010000070">
    <property type="protein sequence ID" value="CAG5089909.1"/>
    <property type="molecule type" value="Genomic_DNA"/>
</dbReference>
<organism evidence="4 5">
    <name type="scientific">Thermobacillus xylanilyticus</name>
    <dbReference type="NCBI Taxonomy" id="76633"/>
    <lineage>
        <taxon>Bacteria</taxon>
        <taxon>Bacillati</taxon>
        <taxon>Bacillota</taxon>
        <taxon>Bacilli</taxon>
        <taxon>Bacillales</taxon>
        <taxon>Paenibacillaceae</taxon>
        <taxon>Thermobacillus</taxon>
    </lineage>
</organism>
<comment type="caution">
    <text evidence="4">The sequence shown here is derived from an EMBL/GenBank/DDBJ whole genome shotgun (WGS) entry which is preliminary data.</text>
</comment>
<dbReference type="InterPro" id="IPR045735">
    <property type="entry name" value="Spore_III_AA_AAA+_ATPase"/>
</dbReference>
<sequence length="331" mass="35177">MLDGLLNLLPAELASLIRSLPASVLGGLEEIRIRQSRPLEIGHAGGFAFVTAAGTVSDDPAAGYRPTAELCARLLERITNHSLYAMEEELRRGYVTVPGGHRIGLAGRTVLEGGSVKGLRDIGAFNIRVARDVRGAAARLLPHIADRARRSLMSTLIVAPPQQGKTTMLRDIIRSVSYGSWPMPEARDWPARKVGVVDERSEIAACVRGVPVFDVGPRTDVLDACPKAEGMMMLLRSMSPELLAADEIGRPEDAEAIREAAHAGVPVIATAHASDLQDARGRTAIRGLIDEGTFAAVVELRRRGAATAFRVVRPIPAAREPTGLAGGAGAC</sequence>
<keyword evidence="5" id="KW-1185">Reference proteome</keyword>
<reference evidence="4 5" key="1">
    <citation type="submission" date="2021-04" db="EMBL/GenBank/DDBJ databases">
        <authorList>
            <person name="Rakotoarivonina H."/>
        </authorList>
    </citation>
    <scope>NUCLEOTIDE SEQUENCE [LARGE SCALE GENOMIC DNA]</scope>
    <source>
        <strain evidence="4 5">XE</strain>
    </source>
</reference>
<dbReference type="SUPFAM" id="SSF52540">
    <property type="entry name" value="P-loop containing nucleoside triphosphate hydrolases"/>
    <property type="match status" value="1"/>
</dbReference>
<evidence type="ECO:0000259" key="3">
    <source>
        <dbReference type="Pfam" id="PF19568"/>
    </source>
</evidence>
<dbReference type="NCBIfam" id="TIGR02858">
    <property type="entry name" value="spore_III_AA"/>
    <property type="match status" value="1"/>
</dbReference>
<gene>
    <name evidence="4" type="primary">txxe 2405-spoIIIAA</name>
    <name evidence="4" type="ORF">TXXE_13540</name>
</gene>
<dbReference type="Proteomes" id="UP000681526">
    <property type="component" value="Unassembled WGS sequence"/>
</dbReference>
<keyword evidence="1" id="KW-0547">Nucleotide-binding</keyword>
<dbReference type="InterPro" id="IPR027417">
    <property type="entry name" value="P-loop_NTPase"/>
</dbReference>
<dbReference type="InterPro" id="IPR014217">
    <property type="entry name" value="Spore_III_AA"/>
</dbReference>
<evidence type="ECO:0000313" key="5">
    <source>
        <dbReference type="Proteomes" id="UP000681526"/>
    </source>
</evidence>
<dbReference type="PANTHER" id="PTHR20953">
    <property type="entry name" value="KINASE-RELATED"/>
    <property type="match status" value="1"/>
</dbReference>
<protein>
    <submittedName>
        <fullName evidence="4">Stage III sporulation protein AA</fullName>
    </submittedName>
</protein>
<dbReference type="Gene3D" id="3.40.50.300">
    <property type="entry name" value="P-loop containing nucleotide triphosphate hydrolases"/>
    <property type="match status" value="1"/>
</dbReference>
<dbReference type="PANTHER" id="PTHR20953:SF3">
    <property type="entry name" value="P-LOOP CONTAINING NUCLEOSIDE TRIPHOSPHATE HYDROLASES SUPERFAMILY PROTEIN"/>
    <property type="match status" value="1"/>
</dbReference>
<accession>A0ABM8V6C4</accession>
<evidence type="ECO:0000313" key="4">
    <source>
        <dbReference type="EMBL" id="CAG5089909.1"/>
    </source>
</evidence>
<proteinExistence type="predicted"/>
<evidence type="ECO:0000256" key="1">
    <source>
        <dbReference type="ARBA" id="ARBA00022741"/>
    </source>
</evidence>
<feature type="domain" description="Stage III sporulation protein AA AAA+ ATPase" evidence="3">
    <location>
        <begin position="27"/>
        <end position="304"/>
    </location>
</feature>